<dbReference type="PROSITE" id="PS00135">
    <property type="entry name" value="TRYPSIN_SER"/>
    <property type="match status" value="1"/>
</dbReference>
<dbReference type="Proteomes" id="UP000217257">
    <property type="component" value="Chromosome"/>
</dbReference>
<keyword evidence="2" id="KW-0720">Serine protease</keyword>
<dbReference type="RefSeq" id="WP_095984935.1">
    <property type="nucleotide sequence ID" value="NZ_CP022098.1"/>
</dbReference>
<dbReference type="InterPro" id="IPR001254">
    <property type="entry name" value="Trypsin_dom"/>
</dbReference>
<dbReference type="PANTHER" id="PTHR24256">
    <property type="entry name" value="TRYPTASE-RELATED"/>
    <property type="match status" value="1"/>
</dbReference>
<dbReference type="AlphaFoldDB" id="A0A250IYU1"/>
<gene>
    <name evidence="5" type="ORF">CYFUS_001888</name>
</gene>
<name>A0A250IYU1_9BACT</name>
<evidence type="ECO:0000256" key="3">
    <source>
        <dbReference type="SAM" id="SignalP"/>
    </source>
</evidence>
<dbReference type="PROSITE" id="PS50240">
    <property type="entry name" value="TRYPSIN_DOM"/>
    <property type="match status" value="1"/>
</dbReference>
<feature type="signal peptide" evidence="3">
    <location>
        <begin position="1"/>
        <end position="23"/>
    </location>
</feature>
<feature type="chain" id="PRO_5012015666" description="Peptidase S1 domain-containing protein" evidence="3">
    <location>
        <begin position="24"/>
        <end position="379"/>
    </location>
</feature>
<dbReference type="InterPro" id="IPR018114">
    <property type="entry name" value="TRYPSIN_HIS"/>
</dbReference>
<evidence type="ECO:0000313" key="6">
    <source>
        <dbReference type="Proteomes" id="UP000217257"/>
    </source>
</evidence>
<keyword evidence="3" id="KW-0732">Signal</keyword>
<dbReference type="PROSITE" id="PS51257">
    <property type="entry name" value="PROKAR_LIPOPROTEIN"/>
    <property type="match status" value="1"/>
</dbReference>
<dbReference type="GO" id="GO:0004252">
    <property type="term" value="F:serine-type endopeptidase activity"/>
    <property type="evidence" value="ECO:0007669"/>
    <property type="project" value="InterPro"/>
</dbReference>
<dbReference type="PRINTS" id="PR00722">
    <property type="entry name" value="CHYMOTRYPSIN"/>
</dbReference>
<sequence>MKSYLCVSVLGSAVVLGCGAQFAEPEAAPVSEQTLSQDEQQIINGNESFVNDVPFQARITVNGSHQCGGSLIHRQWVLTAAHCVDGVSVSALRVITGDHRISVTDSTEQVRTVTRYIKHPSFRYVSNAPVDDVALIELSSPVSINRGTQIIYLNDGNPDYADYSYYPQPIVSGWGWTSAYGSQSDVLRQANIPVQPNATCNAAPLARDLYSTELCAGSYTGACHGDSGGPLYRENPELRLLGIVSWGRGGTCDSYSVFTRVSSYVGWITSYTGSLAPRLVSMNWTGAGADGTIQLVCNSTGEVVSGLTTSNGIIISLDCPNSMVTATCNITPSIYRVIDGFDRTVNGNTQYLPYTSTTATDSVFVNAGDTVRYHCVASD</sequence>
<dbReference type="PROSITE" id="PS00134">
    <property type="entry name" value="TRYPSIN_HIS"/>
    <property type="match status" value="1"/>
</dbReference>
<evidence type="ECO:0000256" key="1">
    <source>
        <dbReference type="ARBA" id="ARBA00023157"/>
    </source>
</evidence>
<keyword evidence="1" id="KW-1015">Disulfide bond</keyword>
<dbReference type="SMART" id="SM00020">
    <property type="entry name" value="Tryp_SPc"/>
    <property type="match status" value="1"/>
</dbReference>
<dbReference type="GO" id="GO:0006508">
    <property type="term" value="P:proteolysis"/>
    <property type="evidence" value="ECO:0007669"/>
    <property type="project" value="UniProtKB-KW"/>
</dbReference>
<evidence type="ECO:0000313" key="5">
    <source>
        <dbReference type="EMBL" id="ATB36473.1"/>
    </source>
</evidence>
<dbReference type="InterPro" id="IPR051487">
    <property type="entry name" value="Ser/Thr_Proteases_Immune/Dev"/>
</dbReference>
<evidence type="ECO:0000259" key="4">
    <source>
        <dbReference type="PROSITE" id="PS50240"/>
    </source>
</evidence>
<organism evidence="5 6">
    <name type="scientific">Cystobacter fuscus</name>
    <dbReference type="NCBI Taxonomy" id="43"/>
    <lineage>
        <taxon>Bacteria</taxon>
        <taxon>Pseudomonadati</taxon>
        <taxon>Myxococcota</taxon>
        <taxon>Myxococcia</taxon>
        <taxon>Myxococcales</taxon>
        <taxon>Cystobacterineae</taxon>
        <taxon>Archangiaceae</taxon>
        <taxon>Cystobacter</taxon>
    </lineage>
</organism>
<evidence type="ECO:0000256" key="2">
    <source>
        <dbReference type="RuleBase" id="RU363034"/>
    </source>
</evidence>
<keyword evidence="2" id="KW-0645">Protease</keyword>
<dbReference type="InterPro" id="IPR043504">
    <property type="entry name" value="Peptidase_S1_PA_chymotrypsin"/>
</dbReference>
<protein>
    <recommendedName>
        <fullName evidence="4">Peptidase S1 domain-containing protein</fullName>
    </recommendedName>
</protein>
<dbReference type="KEGG" id="cfus:CYFUS_001888"/>
<dbReference type="SUPFAM" id="SSF50494">
    <property type="entry name" value="Trypsin-like serine proteases"/>
    <property type="match status" value="1"/>
</dbReference>
<dbReference type="CDD" id="cd00190">
    <property type="entry name" value="Tryp_SPc"/>
    <property type="match status" value="1"/>
</dbReference>
<dbReference type="InterPro" id="IPR033116">
    <property type="entry name" value="TRYPSIN_SER"/>
</dbReference>
<dbReference type="InterPro" id="IPR009003">
    <property type="entry name" value="Peptidase_S1_PA"/>
</dbReference>
<dbReference type="Pfam" id="PF00089">
    <property type="entry name" value="Trypsin"/>
    <property type="match status" value="1"/>
</dbReference>
<dbReference type="EMBL" id="CP022098">
    <property type="protein sequence ID" value="ATB36473.1"/>
    <property type="molecule type" value="Genomic_DNA"/>
</dbReference>
<proteinExistence type="predicted"/>
<feature type="domain" description="Peptidase S1" evidence="4">
    <location>
        <begin position="42"/>
        <end position="273"/>
    </location>
</feature>
<reference evidence="5 6" key="1">
    <citation type="submission" date="2017-06" db="EMBL/GenBank/DDBJ databases">
        <title>Sequencing and comparative analysis of myxobacterial genomes.</title>
        <authorList>
            <person name="Rupp O."/>
            <person name="Goesmann A."/>
            <person name="Sogaard-Andersen L."/>
        </authorList>
    </citation>
    <scope>NUCLEOTIDE SEQUENCE [LARGE SCALE GENOMIC DNA]</scope>
    <source>
        <strain evidence="5 6">DSM 52655</strain>
    </source>
</reference>
<keyword evidence="2" id="KW-0378">Hydrolase</keyword>
<dbReference type="InterPro" id="IPR001314">
    <property type="entry name" value="Peptidase_S1A"/>
</dbReference>
<accession>A0A250IYU1</accession>
<dbReference type="FunFam" id="2.40.10.10:FF:000004">
    <property type="entry name" value="Tryptase gamma 1"/>
    <property type="match status" value="1"/>
</dbReference>
<dbReference type="Gene3D" id="2.40.10.10">
    <property type="entry name" value="Trypsin-like serine proteases"/>
    <property type="match status" value="1"/>
</dbReference>